<keyword evidence="2" id="KW-1185">Reference proteome</keyword>
<dbReference type="AlphaFoldDB" id="A0A512JPN4"/>
<protein>
    <recommendedName>
        <fullName evidence="3">DUF4376 domain-containing protein</fullName>
    </recommendedName>
</protein>
<name>A0A512JPN4_9HYPH</name>
<evidence type="ECO:0000313" key="2">
    <source>
        <dbReference type="Proteomes" id="UP000321750"/>
    </source>
</evidence>
<dbReference type="RefSeq" id="WP_174804603.1">
    <property type="nucleotide sequence ID" value="NZ_BJZV01000023.1"/>
</dbReference>
<evidence type="ECO:0008006" key="3">
    <source>
        <dbReference type="Google" id="ProtNLM"/>
    </source>
</evidence>
<comment type="caution">
    <text evidence="1">The sequence shown here is derived from an EMBL/GenBank/DDBJ whole genome shotgun (WGS) entry which is preliminary data.</text>
</comment>
<dbReference type="EMBL" id="BJZV01000023">
    <property type="protein sequence ID" value="GEP11823.1"/>
    <property type="molecule type" value="Genomic_DNA"/>
</dbReference>
<gene>
    <name evidence="1" type="ORF">MGN01_36680</name>
</gene>
<evidence type="ECO:0000313" key="1">
    <source>
        <dbReference type="EMBL" id="GEP11823.1"/>
    </source>
</evidence>
<proteinExistence type="predicted"/>
<dbReference type="Proteomes" id="UP000321750">
    <property type="component" value="Unassembled WGS sequence"/>
</dbReference>
<reference evidence="1 2" key="1">
    <citation type="submission" date="2019-07" db="EMBL/GenBank/DDBJ databases">
        <title>Whole genome shotgun sequence of Methylobacterium gnaphalii NBRC 107716.</title>
        <authorList>
            <person name="Hosoyama A."/>
            <person name="Uohara A."/>
            <person name="Ohji S."/>
            <person name="Ichikawa N."/>
        </authorList>
    </citation>
    <scope>NUCLEOTIDE SEQUENCE [LARGE SCALE GENOMIC DNA]</scope>
    <source>
        <strain evidence="1 2">NBRC 107716</strain>
    </source>
</reference>
<accession>A0A512JPN4</accession>
<sequence length="169" mass="17126">MTNLETRSFSLIVGGTQYIAATLAQLAERGVAPADVLALAKRTLTEDVDARAEALRLSIATPGAGQAMEYQETQAQAFAALQASPASVTPAAYPMLAASIGIDIDPSTNAPATDVLGVARAVQKAYAAWLAAGAAIRGARLHGKAAIEAAATPAAAAQAFDAIDWPPLG</sequence>
<organism evidence="1 2">
    <name type="scientific">Methylobacterium gnaphalii</name>
    <dbReference type="NCBI Taxonomy" id="1010610"/>
    <lineage>
        <taxon>Bacteria</taxon>
        <taxon>Pseudomonadati</taxon>
        <taxon>Pseudomonadota</taxon>
        <taxon>Alphaproteobacteria</taxon>
        <taxon>Hyphomicrobiales</taxon>
        <taxon>Methylobacteriaceae</taxon>
        <taxon>Methylobacterium</taxon>
    </lineage>
</organism>